<gene>
    <name evidence="5" type="ORF">BCR38DRAFT_337421</name>
</gene>
<feature type="domain" description="O-methyltransferase C-terminal" evidence="4">
    <location>
        <begin position="218"/>
        <end position="381"/>
    </location>
</feature>
<accession>A0A1Y2E8M7</accession>
<dbReference type="SUPFAM" id="SSF53335">
    <property type="entry name" value="S-adenosyl-L-methionine-dependent methyltransferases"/>
    <property type="match status" value="1"/>
</dbReference>
<dbReference type="GO" id="GO:0032259">
    <property type="term" value="P:methylation"/>
    <property type="evidence" value="ECO:0007669"/>
    <property type="project" value="UniProtKB-KW"/>
</dbReference>
<evidence type="ECO:0000256" key="1">
    <source>
        <dbReference type="ARBA" id="ARBA00022603"/>
    </source>
</evidence>
<keyword evidence="1 5" id="KW-0489">Methyltransferase</keyword>
<evidence type="ECO:0000313" key="5">
    <source>
        <dbReference type="EMBL" id="ORY67787.1"/>
    </source>
</evidence>
<dbReference type="InParanoid" id="A0A1Y2E8M7"/>
<dbReference type="InterPro" id="IPR001077">
    <property type="entry name" value="COMT_C"/>
</dbReference>
<evidence type="ECO:0000313" key="6">
    <source>
        <dbReference type="Proteomes" id="UP000193689"/>
    </source>
</evidence>
<keyword evidence="6" id="KW-1185">Reference proteome</keyword>
<dbReference type="GeneID" id="63771745"/>
<dbReference type="Gene3D" id="3.40.50.150">
    <property type="entry name" value="Vaccinia Virus protein VP39"/>
    <property type="match status" value="1"/>
</dbReference>
<comment type="caution">
    <text evidence="5">The sequence shown here is derived from an EMBL/GenBank/DDBJ whole genome shotgun (WGS) entry which is preliminary data.</text>
</comment>
<dbReference type="AlphaFoldDB" id="A0A1Y2E8M7"/>
<dbReference type="PANTHER" id="PTHR43712">
    <property type="entry name" value="PUTATIVE (AFU_ORTHOLOGUE AFUA_4G14580)-RELATED"/>
    <property type="match status" value="1"/>
</dbReference>
<dbReference type="OrthoDB" id="1535081at2759"/>
<proteinExistence type="predicted"/>
<dbReference type="InterPro" id="IPR029063">
    <property type="entry name" value="SAM-dependent_MTases_sf"/>
</dbReference>
<evidence type="ECO:0000256" key="3">
    <source>
        <dbReference type="ARBA" id="ARBA00022691"/>
    </source>
</evidence>
<dbReference type="PANTHER" id="PTHR43712:SF8">
    <property type="entry name" value="O-METHYLTRANSFERASE AF390-400"/>
    <property type="match status" value="1"/>
</dbReference>
<dbReference type="Pfam" id="PF00891">
    <property type="entry name" value="Methyltransf_2"/>
    <property type="match status" value="1"/>
</dbReference>
<dbReference type="EMBL" id="MCFJ01000004">
    <property type="protein sequence ID" value="ORY67787.1"/>
    <property type="molecule type" value="Genomic_DNA"/>
</dbReference>
<evidence type="ECO:0000256" key="2">
    <source>
        <dbReference type="ARBA" id="ARBA00022679"/>
    </source>
</evidence>
<dbReference type="GO" id="GO:0008171">
    <property type="term" value="F:O-methyltransferase activity"/>
    <property type="evidence" value="ECO:0007669"/>
    <property type="project" value="InterPro"/>
</dbReference>
<reference evidence="5 6" key="1">
    <citation type="submission" date="2016-07" db="EMBL/GenBank/DDBJ databases">
        <title>Pervasive Adenine N6-methylation of Active Genes in Fungi.</title>
        <authorList>
            <consortium name="DOE Joint Genome Institute"/>
            <person name="Mondo S.J."/>
            <person name="Dannebaum R.O."/>
            <person name="Kuo R.C."/>
            <person name="Labutti K."/>
            <person name="Haridas S."/>
            <person name="Kuo A."/>
            <person name="Salamov A."/>
            <person name="Ahrendt S.R."/>
            <person name="Lipzen A."/>
            <person name="Sullivan W."/>
            <person name="Andreopoulos W.B."/>
            <person name="Clum A."/>
            <person name="Lindquist E."/>
            <person name="Daum C."/>
            <person name="Ramamoorthy G.K."/>
            <person name="Gryganskyi A."/>
            <person name="Culley D."/>
            <person name="Magnuson J.K."/>
            <person name="James T.Y."/>
            <person name="O'Malley M.A."/>
            <person name="Stajich J.E."/>
            <person name="Spatafora J.W."/>
            <person name="Visel A."/>
            <person name="Grigoriev I.V."/>
        </authorList>
    </citation>
    <scope>NUCLEOTIDE SEQUENCE [LARGE SCALE GENOMIC DNA]</scope>
    <source>
        <strain evidence="5 6">CBS 129021</strain>
    </source>
</reference>
<sequence>MSSTFKDTLSKLDSIQPETFDNDAERYAAKEAARRLLARLETPFERSWALSFENPVLISGVQICSDLGIWTKWTEVNKQNGGAAQTLDDILGMCNVTVNRNLLRRFLKHISALYLLEETGIDMWKPTPFSLAMGDSATYIGQTMLCGIHHTIPGGIRLAKFLKKIKYEEPLDKTKFDNYADLVGEDFFDHCQNDPIAGGSFIGLMTALQNYKMDWTDVFDTRKLVEGTDLRSGPLFVDVGGAHGLDTARLLARHEDLPSDVLIVQDLPEVVSTHAKEQLDGRIKRMAHDFFTAQPVVGSRAYFFHAVPHDWPDADCLRIFGHVKAAMKKGYSKLLIYEVVLPAQGATNLMTTLDLQLMSTVSGLERTEEHWTTLLGQAGFKIISVLRHPRAVESVIEAELV</sequence>
<dbReference type="InterPro" id="IPR016461">
    <property type="entry name" value="COMT-like"/>
</dbReference>
<dbReference type="Proteomes" id="UP000193689">
    <property type="component" value="Unassembled WGS sequence"/>
</dbReference>
<keyword evidence="3" id="KW-0949">S-adenosyl-L-methionine</keyword>
<dbReference type="PROSITE" id="PS51683">
    <property type="entry name" value="SAM_OMT_II"/>
    <property type="match status" value="1"/>
</dbReference>
<dbReference type="RefSeq" id="XP_040718411.1">
    <property type="nucleotide sequence ID" value="XM_040855533.1"/>
</dbReference>
<name>A0A1Y2E8M7_9PEZI</name>
<evidence type="ECO:0000259" key="4">
    <source>
        <dbReference type="Pfam" id="PF00891"/>
    </source>
</evidence>
<keyword evidence="2 5" id="KW-0808">Transferase</keyword>
<organism evidence="5 6">
    <name type="scientific">Pseudomassariella vexata</name>
    <dbReference type="NCBI Taxonomy" id="1141098"/>
    <lineage>
        <taxon>Eukaryota</taxon>
        <taxon>Fungi</taxon>
        <taxon>Dikarya</taxon>
        <taxon>Ascomycota</taxon>
        <taxon>Pezizomycotina</taxon>
        <taxon>Sordariomycetes</taxon>
        <taxon>Xylariomycetidae</taxon>
        <taxon>Amphisphaeriales</taxon>
        <taxon>Pseudomassariaceae</taxon>
        <taxon>Pseudomassariella</taxon>
    </lineage>
</organism>
<protein>
    <submittedName>
        <fullName evidence="5">S-adenosyl-L-methionine-dependent methyltransferase</fullName>
    </submittedName>
</protein>